<name>A0A4S8MEB8_DENBC</name>
<proteinExistence type="predicted"/>
<dbReference type="AlphaFoldDB" id="A0A4S8MEB8"/>
<reference evidence="1 2" key="1">
    <citation type="journal article" date="2019" name="Nat. Ecol. Evol.">
        <title>Megaphylogeny resolves global patterns of mushroom evolution.</title>
        <authorList>
            <person name="Varga T."/>
            <person name="Krizsan K."/>
            <person name="Foldi C."/>
            <person name="Dima B."/>
            <person name="Sanchez-Garcia M."/>
            <person name="Sanchez-Ramirez S."/>
            <person name="Szollosi G.J."/>
            <person name="Szarkandi J.G."/>
            <person name="Papp V."/>
            <person name="Albert L."/>
            <person name="Andreopoulos W."/>
            <person name="Angelini C."/>
            <person name="Antonin V."/>
            <person name="Barry K.W."/>
            <person name="Bougher N.L."/>
            <person name="Buchanan P."/>
            <person name="Buyck B."/>
            <person name="Bense V."/>
            <person name="Catcheside P."/>
            <person name="Chovatia M."/>
            <person name="Cooper J."/>
            <person name="Damon W."/>
            <person name="Desjardin D."/>
            <person name="Finy P."/>
            <person name="Geml J."/>
            <person name="Haridas S."/>
            <person name="Hughes K."/>
            <person name="Justo A."/>
            <person name="Karasinski D."/>
            <person name="Kautmanova I."/>
            <person name="Kiss B."/>
            <person name="Kocsube S."/>
            <person name="Kotiranta H."/>
            <person name="LaButti K.M."/>
            <person name="Lechner B.E."/>
            <person name="Liimatainen K."/>
            <person name="Lipzen A."/>
            <person name="Lukacs Z."/>
            <person name="Mihaltcheva S."/>
            <person name="Morgado L.N."/>
            <person name="Niskanen T."/>
            <person name="Noordeloos M.E."/>
            <person name="Ohm R.A."/>
            <person name="Ortiz-Santana B."/>
            <person name="Ovrebo C."/>
            <person name="Racz N."/>
            <person name="Riley R."/>
            <person name="Savchenko A."/>
            <person name="Shiryaev A."/>
            <person name="Soop K."/>
            <person name="Spirin V."/>
            <person name="Szebenyi C."/>
            <person name="Tomsovsky M."/>
            <person name="Tulloss R.E."/>
            <person name="Uehling J."/>
            <person name="Grigoriev I.V."/>
            <person name="Vagvolgyi C."/>
            <person name="Papp T."/>
            <person name="Martin F.M."/>
            <person name="Miettinen O."/>
            <person name="Hibbett D.S."/>
            <person name="Nagy L.G."/>
        </authorList>
    </citation>
    <scope>NUCLEOTIDE SEQUENCE [LARGE SCALE GENOMIC DNA]</scope>
    <source>
        <strain evidence="1 2">CBS 962.96</strain>
    </source>
</reference>
<dbReference type="EMBL" id="ML179096">
    <property type="protein sequence ID" value="THV00948.1"/>
    <property type="molecule type" value="Genomic_DNA"/>
</dbReference>
<dbReference type="Proteomes" id="UP000297245">
    <property type="component" value="Unassembled WGS sequence"/>
</dbReference>
<organism evidence="1 2">
    <name type="scientific">Dendrothele bispora (strain CBS 962.96)</name>
    <dbReference type="NCBI Taxonomy" id="1314807"/>
    <lineage>
        <taxon>Eukaryota</taxon>
        <taxon>Fungi</taxon>
        <taxon>Dikarya</taxon>
        <taxon>Basidiomycota</taxon>
        <taxon>Agaricomycotina</taxon>
        <taxon>Agaricomycetes</taxon>
        <taxon>Agaricomycetidae</taxon>
        <taxon>Agaricales</taxon>
        <taxon>Agaricales incertae sedis</taxon>
        <taxon>Dendrothele</taxon>
    </lineage>
</organism>
<keyword evidence="2" id="KW-1185">Reference proteome</keyword>
<dbReference type="OrthoDB" id="5803672at2759"/>
<protein>
    <submittedName>
        <fullName evidence="1">Uncharacterized protein</fullName>
    </submittedName>
</protein>
<evidence type="ECO:0000313" key="2">
    <source>
        <dbReference type="Proteomes" id="UP000297245"/>
    </source>
</evidence>
<accession>A0A4S8MEB8</accession>
<evidence type="ECO:0000313" key="1">
    <source>
        <dbReference type="EMBL" id="THV00948.1"/>
    </source>
</evidence>
<sequence>MLDIDCSTVSLPEFLPPIYTLTPLLDYSSYISCCVFSETTSFPDHNSSSSQLSNLESIHLSTPHPLADIDTPQQAAVIFSLSGVRSLLVSGRLRSAFDEATDCVESANPNMTYFKTDLAHDVHERSTSQFGLSDPDGTFMEEVIHPTLRLYTNTRKSRIDVFE</sequence>
<gene>
    <name evidence="1" type="ORF">K435DRAFT_425001</name>
</gene>